<dbReference type="PROSITE" id="PS50890">
    <property type="entry name" value="PUA"/>
    <property type="match status" value="1"/>
</dbReference>
<reference evidence="5" key="1">
    <citation type="journal article" date="2011" name="Dev. Comp. Immunol.">
        <title>The C1q domain containing proteins of the Mediterranean mussel Mytilus galloprovincialis: A widespread and diverse family of immune-related molecules.</title>
        <authorList>
            <person name="Gerdol M."/>
            <person name="Manfrin C."/>
            <person name="De Moro G."/>
            <person name="Figueras A."/>
            <person name="Novoa B."/>
            <person name="Venier P."/>
            <person name="Pallavicini A."/>
        </authorList>
    </citation>
    <scope>NUCLEOTIDE SEQUENCE</scope>
</reference>
<keyword evidence="3" id="KW-0732">Signal</keyword>
<dbReference type="SUPFAM" id="SSF49842">
    <property type="entry name" value="TNF-like"/>
    <property type="match status" value="1"/>
</dbReference>
<dbReference type="Gene3D" id="2.60.120.40">
    <property type="match status" value="1"/>
</dbReference>
<dbReference type="SMART" id="SM00110">
    <property type="entry name" value="C1Q"/>
    <property type="match status" value="1"/>
</dbReference>
<evidence type="ECO:0000313" key="5">
    <source>
        <dbReference type="EMBL" id="CBX41708.1"/>
    </source>
</evidence>
<evidence type="ECO:0000256" key="2">
    <source>
        <dbReference type="ARBA" id="ARBA00022525"/>
    </source>
</evidence>
<keyword evidence="2" id="KW-0964">Secreted</keyword>
<feature type="domain" description="C1q" evidence="4">
    <location>
        <begin position="14"/>
        <end position="149"/>
    </location>
</feature>
<dbReference type="InterPro" id="IPR008983">
    <property type="entry name" value="Tumour_necrosis_fac-like_dom"/>
</dbReference>
<dbReference type="EMBL" id="FR715638">
    <property type="protein sequence ID" value="CBX41708.1"/>
    <property type="molecule type" value="mRNA"/>
</dbReference>
<accession>F0V496</accession>
<evidence type="ECO:0000259" key="4">
    <source>
        <dbReference type="PROSITE" id="PS50871"/>
    </source>
</evidence>
<dbReference type="InterPro" id="IPR050822">
    <property type="entry name" value="Cerebellin_Synaptic_Org"/>
</dbReference>
<name>F0V496_MYTGA</name>
<sequence>MVCFGLTISYRIQAKSAYVAFYATLTKSQFLNGANTVVYDKVYTNLGSGYNNKDGTFTAPEKGLYFLTSTLMSLQSKDLHIFMMKNKNVIGYGHGARGKAEMGSVNAVIELEKGDVVKMVHDGRQGDQTIYGEGFCSFAGYLITNLSDKNSAEYFEMHLKSKLK</sequence>
<dbReference type="Pfam" id="PF00386">
    <property type="entry name" value="C1q"/>
    <property type="match status" value="1"/>
</dbReference>
<comment type="subcellular location">
    <subcellularLocation>
        <location evidence="1">Secreted</location>
    </subcellularLocation>
</comment>
<dbReference type="GO" id="GO:0005576">
    <property type="term" value="C:extracellular region"/>
    <property type="evidence" value="ECO:0007669"/>
    <property type="project" value="UniProtKB-SubCell"/>
</dbReference>
<proteinExistence type="evidence at transcript level"/>
<dbReference type="PANTHER" id="PTHR22923">
    <property type="entry name" value="CEREBELLIN-RELATED"/>
    <property type="match status" value="1"/>
</dbReference>
<gene>
    <name evidence="5" type="primary">MgC1q59</name>
</gene>
<evidence type="ECO:0000256" key="1">
    <source>
        <dbReference type="ARBA" id="ARBA00004613"/>
    </source>
</evidence>
<dbReference type="PRINTS" id="PR00007">
    <property type="entry name" value="COMPLEMNTC1Q"/>
</dbReference>
<dbReference type="PANTHER" id="PTHR22923:SF102">
    <property type="entry name" value="CEREBELLIN 13-RELATED"/>
    <property type="match status" value="1"/>
</dbReference>
<organism evidence="5">
    <name type="scientific">Mytilus galloprovincialis</name>
    <name type="common">Mediterranean mussel</name>
    <dbReference type="NCBI Taxonomy" id="29158"/>
    <lineage>
        <taxon>Eukaryota</taxon>
        <taxon>Metazoa</taxon>
        <taxon>Spiralia</taxon>
        <taxon>Lophotrochozoa</taxon>
        <taxon>Mollusca</taxon>
        <taxon>Bivalvia</taxon>
        <taxon>Autobranchia</taxon>
        <taxon>Pteriomorphia</taxon>
        <taxon>Mytilida</taxon>
        <taxon>Mytiloidea</taxon>
        <taxon>Mytilidae</taxon>
        <taxon>Mytilinae</taxon>
        <taxon>Mytilus</taxon>
    </lineage>
</organism>
<dbReference type="SMR" id="F0V496"/>
<evidence type="ECO:0000256" key="3">
    <source>
        <dbReference type="ARBA" id="ARBA00022729"/>
    </source>
</evidence>
<dbReference type="InterPro" id="IPR001073">
    <property type="entry name" value="C1q_dom"/>
</dbReference>
<protein>
    <submittedName>
        <fullName evidence="5">Putative C1q domain containing protein MgC1q59</fullName>
    </submittedName>
</protein>
<dbReference type="PROSITE" id="PS50871">
    <property type="entry name" value="C1Q"/>
    <property type="match status" value="1"/>
</dbReference>
<dbReference type="AlphaFoldDB" id="F0V496"/>